<feature type="region of interest" description="Disordered" evidence="1">
    <location>
        <begin position="21"/>
        <end position="59"/>
    </location>
</feature>
<feature type="compositionally biased region" description="Polar residues" evidence="1">
    <location>
        <begin position="249"/>
        <end position="267"/>
    </location>
</feature>
<gene>
    <name evidence="2" type="ORF">RRG08_029627</name>
</gene>
<feature type="region of interest" description="Disordered" evidence="1">
    <location>
        <begin position="487"/>
        <end position="519"/>
    </location>
</feature>
<reference evidence="2" key="1">
    <citation type="journal article" date="2023" name="G3 (Bethesda)">
        <title>A reference genome for the long-term kleptoplast-retaining sea slug Elysia crispata morphotype clarki.</title>
        <authorList>
            <person name="Eastman K.E."/>
            <person name="Pendleton A.L."/>
            <person name="Shaikh M.A."/>
            <person name="Suttiyut T."/>
            <person name="Ogas R."/>
            <person name="Tomko P."/>
            <person name="Gavelis G."/>
            <person name="Widhalm J.R."/>
            <person name="Wisecaver J.H."/>
        </authorList>
    </citation>
    <scope>NUCLEOTIDE SEQUENCE</scope>
    <source>
        <strain evidence="2">ECLA1</strain>
    </source>
</reference>
<feature type="compositionally biased region" description="Acidic residues" evidence="1">
    <location>
        <begin position="300"/>
        <end position="309"/>
    </location>
</feature>
<proteinExistence type="predicted"/>
<feature type="region of interest" description="Disordered" evidence="1">
    <location>
        <begin position="450"/>
        <end position="474"/>
    </location>
</feature>
<evidence type="ECO:0000256" key="1">
    <source>
        <dbReference type="SAM" id="MobiDB-lite"/>
    </source>
</evidence>
<feature type="compositionally biased region" description="Basic and acidic residues" evidence="1">
    <location>
        <begin position="23"/>
        <end position="33"/>
    </location>
</feature>
<name>A0AAE0XPN0_9GAST</name>
<evidence type="ECO:0000313" key="2">
    <source>
        <dbReference type="EMBL" id="KAK3701155.1"/>
    </source>
</evidence>
<dbReference type="AlphaFoldDB" id="A0AAE0XPN0"/>
<comment type="caution">
    <text evidence="2">The sequence shown here is derived from an EMBL/GenBank/DDBJ whole genome shotgun (WGS) entry which is preliminary data.</text>
</comment>
<protein>
    <submittedName>
        <fullName evidence="2">Uncharacterized protein</fullName>
    </submittedName>
</protein>
<feature type="compositionally biased region" description="Polar residues" evidence="1">
    <location>
        <begin position="326"/>
        <end position="336"/>
    </location>
</feature>
<keyword evidence="3" id="KW-1185">Reference proteome</keyword>
<feature type="compositionally biased region" description="Basic and acidic residues" evidence="1">
    <location>
        <begin position="310"/>
        <end position="320"/>
    </location>
</feature>
<sequence>MATKPRVHEIFSNQALDRTTNFRYDKQETREKIQLPQKSKKSQAPQPHEGMKKFGGYKPKILGDQEDLIDVQNRAAILAINDSSPPVSKEGKSRPAPHPPVQLTKPKPWVVGDKDVPMVLGGRTRDDWAGQTTDSPTDSGEDGGHLINGPVEVHSHNPDGNGATSSDSVIDDTGIARRSISESSVVSDTSTLVRSSAVSHEHEGFDNPALGSLDSLAFSDNNNNNNNNRKHNLGAINPTFEDVMESAYINGSYTPPTGDSQIDSSLDSDPHLYEEPFTEENGVFIPEPDYGEDEKTLDFTSEDTSDDDAGERRKGEEHGKGVRNGGSPQPGNQFPTPQYEGEDLSHYLSDDEADGIPVSPFDNPIPIPTYNGKAKPKKSGLNARPKLNQKHSLFKISGSNTDTTQAKGKRKGKSGKSGAPPPAFNSVRNFSYADSKYGTKGRAAGRDIMSVGGLSQSHDRTLSSESEPLDDSDMFLSASNHVSSYESFLRSRHGQSMPTESSDSGVEMADDGAGAGPGVGVWKKLTWRLRNRSSKNYSLAEQ</sequence>
<accession>A0AAE0XPN0</accession>
<evidence type="ECO:0000313" key="3">
    <source>
        <dbReference type="Proteomes" id="UP001283361"/>
    </source>
</evidence>
<organism evidence="2 3">
    <name type="scientific">Elysia crispata</name>
    <name type="common">lettuce slug</name>
    <dbReference type="NCBI Taxonomy" id="231223"/>
    <lineage>
        <taxon>Eukaryota</taxon>
        <taxon>Metazoa</taxon>
        <taxon>Spiralia</taxon>
        <taxon>Lophotrochozoa</taxon>
        <taxon>Mollusca</taxon>
        <taxon>Gastropoda</taxon>
        <taxon>Heterobranchia</taxon>
        <taxon>Euthyneura</taxon>
        <taxon>Panpulmonata</taxon>
        <taxon>Sacoglossa</taxon>
        <taxon>Placobranchoidea</taxon>
        <taxon>Plakobranchidae</taxon>
        <taxon>Elysia</taxon>
    </lineage>
</organism>
<dbReference type="EMBL" id="JAWDGP010007897">
    <property type="protein sequence ID" value="KAK3701155.1"/>
    <property type="molecule type" value="Genomic_DNA"/>
</dbReference>
<feature type="region of interest" description="Disordered" evidence="1">
    <location>
        <begin position="248"/>
        <end position="430"/>
    </location>
</feature>
<feature type="region of interest" description="Disordered" evidence="1">
    <location>
        <begin position="196"/>
        <end position="234"/>
    </location>
</feature>
<feature type="compositionally biased region" description="Polar residues" evidence="1">
    <location>
        <begin position="494"/>
        <end position="504"/>
    </location>
</feature>
<dbReference type="Proteomes" id="UP001283361">
    <property type="component" value="Unassembled WGS sequence"/>
</dbReference>
<feature type="region of interest" description="Disordered" evidence="1">
    <location>
        <begin position="80"/>
        <end position="170"/>
    </location>
</feature>